<dbReference type="AlphaFoldDB" id="A0A8J6QPF8"/>
<gene>
    <name evidence="1" type="ORF">ICT70_13580</name>
</gene>
<proteinExistence type="predicted"/>
<sequence length="51" mass="5453">MITKNCICSAPDRGPDVKGRIFVIPDRLLSPSMATNTLATATPILHKDSGE</sequence>
<comment type="caution">
    <text evidence="1">The sequence shown here is derived from an EMBL/GenBank/DDBJ whole genome shotgun (WGS) entry which is preliminary data.</text>
</comment>
<evidence type="ECO:0000313" key="1">
    <source>
        <dbReference type="EMBL" id="MBD1401692.1"/>
    </source>
</evidence>
<dbReference type="Proteomes" id="UP000632828">
    <property type="component" value="Unassembled WGS sequence"/>
</dbReference>
<organism evidence="1 2">
    <name type="scientific">Pelovirga terrestris</name>
    <dbReference type="NCBI Taxonomy" id="2771352"/>
    <lineage>
        <taxon>Bacteria</taxon>
        <taxon>Pseudomonadati</taxon>
        <taxon>Thermodesulfobacteriota</taxon>
        <taxon>Desulfuromonadia</taxon>
        <taxon>Geobacterales</taxon>
        <taxon>Geobacteraceae</taxon>
        <taxon>Pelovirga</taxon>
    </lineage>
</organism>
<name>A0A8J6QPF8_9BACT</name>
<evidence type="ECO:0000313" key="2">
    <source>
        <dbReference type="Proteomes" id="UP000632828"/>
    </source>
</evidence>
<protein>
    <submittedName>
        <fullName evidence="1">Uncharacterized protein</fullName>
    </submittedName>
</protein>
<keyword evidence="2" id="KW-1185">Reference proteome</keyword>
<accession>A0A8J6QPF8</accession>
<dbReference type="EMBL" id="JACWUN010000019">
    <property type="protein sequence ID" value="MBD1401692.1"/>
    <property type="molecule type" value="Genomic_DNA"/>
</dbReference>
<dbReference type="RefSeq" id="WP_191157546.1">
    <property type="nucleotide sequence ID" value="NZ_JACWUN010000019.1"/>
</dbReference>
<reference evidence="1" key="1">
    <citation type="submission" date="2020-09" db="EMBL/GenBank/DDBJ databases">
        <title>Pelobacter alkaliphilus sp. nov., a novel anaerobic arsenate-reducing bacterium from terrestrial mud volcano.</title>
        <authorList>
            <person name="Khomyakova M.A."/>
            <person name="Merkel A.Y."/>
            <person name="Slobodkin A.I."/>
        </authorList>
    </citation>
    <scope>NUCLEOTIDE SEQUENCE</scope>
    <source>
        <strain evidence="1">M08fum</strain>
    </source>
</reference>